<keyword evidence="12 27" id="KW-0812">Transmembrane</keyword>
<evidence type="ECO:0000256" key="23">
    <source>
        <dbReference type="ARBA" id="ARBA00044770"/>
    </source>
</evidence>
<dbReference type="InterPro" id="IPR023346">
    <property type="entry name" value="Lysozyme-like_dom_sf"/>
</dbReference>
<dbReference type="GO" id="GO:0008955">
    <property type="term" value="F:peptidoglycan glycosyltransferase activity"/>
    <property type="evidence" value="ECO:0007669"/>
    <property type="project" value="UniProtKB-EC"/>
</dbReference>
<evidence type="ECO:0000256" key="1">
    <source>
        <dbReference type="ARBA" id="ARBA00002624"/>
    </source>
</evidence>
<keyword evidence="20" id="KW-0511">Multifunctional enzyme</keyword>
<keyword evidence="15" id="KW-0735">Signal-anchor</keyword>
<dbReference type="EC" id="3.4.16.4" evidence="6"/>
<feature type="transmembrane region" description="Helical" evidence="27">
    <location>
        <begin position="89"/>
        <end position="113"/>
    </location>
</feature>
<evidence type="ECO:0000256" key="10">
    <source>
        <dbReference type="ARBA" id="ARBA00022676"/>
    </source>
</evidence>
<evidence type="ECO:0000256" key="8">
    <source>
        <dbReference type="ARBA" id="ARBA00022645"/>
    </source>
</evidence>
<dbReference type="GO" id="GO:0009252">
    <property type="term" value="P:peptidoglycan biosynthetic process"/>
    <property type="evidence" value="ECO:0007669"/>
    <property type="project" value="UniProtKB-KW"/>
</dbReference>
<dbReference type="GO" id="GO:0008360">
    <property type="term" value="P:regulation of cell shape"/>
    <property type="evidence" value="ECO:0007669"/>
    <property type="project" value="UniProtKB-KW"/>
</dbReference>
<comment type="catalytic activity">
    <reaction evidence="24">
        <text>[GlcNAc-(1-&gt;4)-Mur2Ac(oyl-L-Ala-gamma-D-Glu-L-Lys-D-Ala-D-Ala)](n)-di-trans,octa-cis-undecaprenyl diphosphate + beta-D-GlcNAc-(1-&gt;4)-Mur2Ac(oyl-L-Ala-gamma-D-Glu-L-Lys-D-Ala-D-Ala)-di-trans,octa-cis-undecaprenyl diphosphate = [GlcNAc-(1-&gt;4)-Mur2Ac(oyl-L-Ala-gamma-D-Glu-L-Lys-D-Ala-D-Ala)](n+1)-di-trans,octa-cis-undecaprenyl diphosphate + di-trans,octa-cis-undecaprenyl diphosphate + H(+)</text>
        <dbReference type="Rhea" id="RHEA:23708"/>
        <dbReference type="Rhea" id="RHEA-COMP:9602"/>
        <dbReference type="Rhea" id="RHEA-COMP:9603"/>
        <dbReference type="ChEBI" id="CHEBI:15378"/>
        <dbReference type="ChEBI" id="CHEBI:58405"/>
        <dbReference type="ChEBI" id="CHEBI:60033"/>
        <dbReference type="ChEBI" id="CHEBI:78435"/>
        <dbReference type="EC" id="2.4.99.28"/>
    </reaction>
</comment>
<comment type="function">
    <text evidence="1">Cell wall formation. Synthesis of cross-linked peptidoglycan from the lipid intermediates. The enzyme has a penicillin-insensitive transglycosylase N-terminal domain (formation of linear glycan strands) and a penicillin-sensitive transpeptidase C-terminal domain (cross-linking of the peptide subunits).</text>
</comment>
<evidence type="ECO:0000256" key="14">
    <source>
        <dbReference type="ARBA" id="ARBA00022960"/>
    </source>
</evidence>
<dbReference type="GO" id="GO:0008658">
    <property type="term" value="F:penicillin binding"/>
    <property type="evidence" value="ECO:0007669"/>
    <property type="project" value="InterPro"/>
</dbReference>
<proteinExistence type="inferred from homology"/>
<dbReference type="EC" id="2.4.99.28" evidence="23"/>
<evidence type="ECO:0000256" key="6">
    <source>
        <dbReference type="ARBA" id="ARBA00012448"/>
    </source>
</evidence>
<keyword evidence="8" id="KW-0121">Carboxypeptidase</keyword>
<keyword evidence="9" id="KW-0645">Protease</keyword>
<keyword evidence="10" id="KW-0328">Glycosyltransferase</keyword>
<keyword evidence="14" id="KW-0133">Cell shape</keyword>
<feature type="compositionally biased region" description="Low complexity" evidence="26">
    <location>
        <begin position="27"/>
        <end position="49"/>
    </location>
</feature>
<feature type="region of interest" description="Disordered" evidence="26">
    <location>
        <begin position="27"/>
        <end position="83"/>
    </location>
</feature>
<evidence type="ECO:0000256" key="11">
    <source>
        <dbReference type="ARBA" id="ARBA00022679"/>
    </source>
</evidence>
<evidence type="ECO:0000256" key="20">
    <source>
        <dbReference type="ARBA" id="ARBA00023268"/>
    </source>
</evidence>
<evidence type="ECO:0000256" key="9">
    <source>
        <dbReference type="ARBA" id="ARBA00022670"/>
    </source>
</evidence>
<keyword evidence="17 27" id="KW-1133">Transmembrane helix</keyword>
<feature type="domain" description="Penicillin-binding protein transpeptidase" evidence="28">
    <location>
        <begin position="665"/>
        <end position="883"/>
    </location>
</feature>
<dbReference type="SUPFAM" id="SSF53955">
    <property type="entry name" value="Lysozyme-like"/>
    <property type="match status" value="1"/>
</dbReference>
<dbReference type="RefSeq" id="WP_187302183.1">
    <property type="nucleotide sequence ID" value="NZ_JACRYT010000003.1"/>
</dbReference>
<dbReference type="InterPro" id="IPR050396">
    <property type="entry name" value="Glycosyltr_51/Transpeptidase"/>
</dbReference>
<evidence type="ECO:0000256" key="3">
    <source>
        <dbReference type="ARBA" id="ARBA00004752"/>
    </source>
</evidence>
<feature type="region of interest" description="Disordered" evidence="26">
    <location>
        <begin position="893"/>
        <end position="992"/>
    </location>
</feature>
<dbReference type="AlphaFoldDB" id="A0A923NII2"/>
<evidence type="ECO:0000256" key="27">
    <source>
        <dbReference type="SAM" id="Phobius"/>
    </source>
</evidence>
<dbReference type="PANTHER" id="PTHR32282">
    <property type="entry name" value="BINDING PROTEIN TRANSPEPTIDASE, PUTATIVE-RELATED"/>
    <property type="match status" value="1"/>
</dbReference>
<dbReference type="GO" id="GO:0009002">
    <property type="term" value="F:serine-type D-Ala-D-Ala carboxypeptidase activity"/>
    <property type="evidence" value="ECO:0007669"/>
    <property type="project" value="UniProtKB-EC"/>
</dbReference>
<dbReference type="GO" id="GO:0046677">
    <property type="term" value="P:response to antibiotic"/>
    <property type="evidence" value="ECO:0007669"/>
    <property type="project" value="UniProtKB-KW"/>
</dbReference>
<dbReference type="Proteomes" id="UP000602647">
    <property type="component" value="Unassembled WGS sequence"/>
</dbReference>
<evidence type="ECO:0000256" key="26">
    <source>
        <dbReference type="SAM" id="MobiDB-lite"/>
    </source>
</evidence>
<comment type="similarity">
    <text evidence="5">In the N-terminal section; belongs to the glycosyltransferase 51 family.</text>
</comment>
<comment type="subcellular location">
    <subcellularLocation>
        <location evidence="2">Cell membrane</location>
        <topology evidence="2">Single-pass type II membrane protein</topology>
    </subcellularLocation>
</comment>
<evidence type="ECO:0000256" key="2">
    <source>
        <dbReference type="ARBA" id="ARBA00004401"/>
    </source>
</evidence>
<dbReference type="InterPro" id="IPR001460">
    <property type="entry name" value="PCN-bd_Tpept"/>
</dbReference>
<evidence type="ECO:0000256" key="12">
    <source>
        <dbReference type="ARBA" id="ARBA00022692"/>
    </source>
</evidence>
<dbReference type="Pfam" id="PF00912">
    <property type="entry name" value="Transgly"/>
    <property type="match status" value="1"/>
</dbReference>
<name>A0A923NII2_9FIRM</name>
<dbReference type="GO" id="GO:0006508">
    <property type="term" value="P:proteolysis"/>
    <property type="evidence" value="ECO:0007669"/>
    <property type="project" value="UniProtKB-KW"/>
</dbReference>
<keyword evidence="18 27" id="KW-0472">Membrane</keyword>
<dbReference type="SUPFAM" id="SSF56601">
    <property type="entry name" value="beta-lactamase/transpeptidase-like"/>
    <property type="match status" value="1"/>
</dbReference>
<gene>
    <name evidence="30" type="ORF">H9L42_04450</name>
</gene>
<dbReference type="GO" id="GO:0071555">
    <property type="term" value="P:cell wall organization"/>
    <property type="evidence" value="ECO:0007669"/>
    <property type="project" value="UniProtKB-KW"/>
</dbReference>
<evidence type="ECO:0000313" key="31">
    <source>
        <dbReference type="Proteomes" id="UP000602647"/>
    </source>
</evidence>
<feature type="domain" description="Glycosyl transferase family 51" evidence="29">
    <location>
        <begin position="141"/>
        <end position="307"/>
    </location>
</feature>
<evidence type="ECO:0000256" key="25">
    <source>
        <dbReference type="ARBA" id="ARBA00060592"/>
    </source>
</evidence>
<dbReference type="InterPro" id="IPR012338">
    <property type="entry name" value="Beta-lactam/transpept-like"/>
</dbReference>
<comment type="caution">
    <text evidence="30">The sequence shown here is derived from an EMBL/GenBank/DDBJ whole genome shotgun (WGS) entry which is preliminary data.</text>
</comment>
<evidence type="ECO:0000256" key="7">
    <source>
        <dbReference type="ARBA" id="ARBA00018638"/>
    </source>
</evidence>
<keyword evidence="31" id="KW-1185">Reference proteome</keyword>
<organism evidence="30 31">
    <name type="scientific">Zhenpiania hominis</name>
    <dbReference type="NCBI Taxonomy" id="2763644"/>
    <lineage>
        <taxon>Bacteria</taxon>
        <taxon>Bacillati</taxon>
        <taxon>Bacillota</taxon>
        <taxon>Clostridia</taxon>
        <taxon>Peptostreptococcales</taxon>
        <taxon>Anaerovoracaceae</taxon>
        <taxon>Zhenpiania</taxon>
    </lineage>
</organism>
<protein>
    <recommendedName>
        <fullName evidence="7">Penicillin-binding protein 1A</fullName>
        <ecNumber evidence="23">2.4.99.28</ecNumber>
        <ecNumber evidence="6">3.4.16.4</ecNumber>
    </recommendedName>
</protein>
<reference evidence="30" key="1">
    <citation type="submission" date="2020-08" db="EMBL/GenBank/DDBJ databases">
        <title>Genome public.</title>
        <authorList>
            <person name="Liu C."/>
            <person name="Sun Q."/>
        </authorList>
    </citation>
    <scope>NUCLEOTIDE SEQUENCE</scope>
    <source>
        <strain evidence="30">BX12</strain>
    </source>
</reference>
<dbReference type="Pfam" id="PF00905">
    <property type="entry name" value="Transpeptidase"/>
    <property type="match status" value="1"/>
</dbReference>
<evidence type="ECO:0000256" key="13">
    <source>
        <dbReference type="ARBA" id="ARBA00022801"/>
    </source>
</evidence>
<keyword evidence="11" id="KW-0808">Transferase</keyword>
<evidence type="ECO:0000313" key="30">
    <source>
        <dbReference type="EMBL" id="MBC6679074.1"/>
    </source>
</evidence>
<comment type="similarity">
    <text evidence="4">In the C-terminal section; belongs to the transpeptidase family.</text>
</comment>
<sequence>MADKFKKNSNSDDINDFFAEFDKIDSTASSAPNSSRSSGSAPSRSSRSGQKTQSRGNGARPPVGTAQGKNAGKRGKKKRKKPVSKKKKVLKIIGFVILALILAVVVYVGVLILTADTHNIDADNIYTKLAQRSTIYDDRGKEVESIYSEGGNRSNVSYEDLPEDLINAIVSIEDRTFWDHHGFNFVRIMGAIKDSITGGGQISGTSTLTQQLARNVYLAEQKSTRSISRKVLEAYYAVLIEKNLTKEQILEAYLNTVYLGYNCYGVEAASQAYFNKSVKDLDLLECVALASLPQSPDAYALVKSYSAGTADVSKKDVLDSTDSMTYVYNGEASADRRELTLSNMVDQGYISQSEADKALDQNLKKKMDISVDSGNDFSSYFMDFAVDQIREDIMEEYGWSEEEADYMIYNGGLKIYTTMNRKAQRIVEKEYDESSNFPSVTGTRKDSDGNLLNRETGNILLYDYDNYFNGKNQFVLSKNEYKENSDGSVTLYEGKRLNFYDTTVNGKADVSVEFKGMYQEEDGRFYTIENGALSIPQGYKNKDAKGNCIISAKFFEDYPDFFTKKGGRLIVDEQNYSLKQRVVQPQSAMVITDYKTGGIKAMIGGREVTGRMLTNRATSPRQPGSSIKPLAVYSSALQSSYNAEASGESMNLSSSDGSSWGEYITAGSVINDAPMTVNGQTWPKNWYTGYRGRMTLRTAVQQSANTCAVKTYQQMGPEFPVSQLKKMGITTVVEDGNTNDLNPAALALGGMTHGISPLEMSAAYGIFPNEGTYTEPVAYTKITNSNDEVLFDKTPATEEVLNEGVAFIMTDILRSVVTNGLGSTASFSGQPVAGKTGTTTDNFDAWFVGFTPQYSAALWIGNDVNIELTEGSASAARLWRTIMSQVCEGMDYGEYPEQPDNVSRINGEYYTDGTYSGVSRPSSSDSSDSDEEATERETTREVERPSTRQQTERQTTERQTTERQTQPTTQQPTTQAPTTSPPPTDSGGDGED</sequence>
<evidence type="ECO:0000256" key="19">
    <source>
        <dbReference type="ARBA" id="ARBA00023251"/>
    </source>
</evidence>
<feature type="compositionally biased region" description="Basic residues" evidence="26">
    <location>
        <begin position="71"/>
        <end position="83"/>
    </location>
</feature>
<evidence type="ECO:0000259" key="29">
    <source>
        <dbReference type="Pfam" id="PF00912"/>
    </source>
</evidence>
<evidence type="ECO:0000256" key="17">
    <source>
        <dbReference type="ARBA" id="ARBA00022989"/>
    </source>
</evidence>
<evidence type="ECO:0000259" key="28">
    <source>
        <dbReference type="Pfam" id="PF00905"/>
    </source>
</evidence>
<keyword evidence="21" id="KW-0961">Cell wall biogenesis/degradation</keyword>
<keyword evidence="13" id="KW-0378">Hydrolase</keyword>
<evidence type="ECO:0000256" key="5">
    <source>
        <dbReference type="ARBA" id="ARBA00007739"/>
    </source>
</evidence>
<evidence type="ECO:0000256" key="15">
    <source>
        <dbReference type="ARBA" id="ARBA00022968"/>
    </source>
</evidence>
<comment type="pathway">
    <text evidence="3">Cell wall biogenesis; peptidoglycan biosynthesis.</text>
</comment>
<evidence type="ECO:0000256" key="18">
    <source>
        <dbReference type="ARBA" id="ARBA00023136"/>
    </source>
</evidence>
<evidence type="ECO:0000256" key="16">
    <source>
        <dbReference type="ARBA" id="ARBA00022984"/>
    </source>
</evidence>
<evidence type="ECO:0000256" key="24">
    <source>
        <dbReference type="ARBA" id="ARBA00049902"/>
    </source>
</evidence>
<keyword evidence="19" id="KW-0046">Antibiotic resistance</keyword>
<dbReference type="InterPro" id="IPR001264">
    <property type="entry name" value="Glyco_trans_51"/>
</dbReference>
<keyword evidence="16" id="KW-0573">Peptidoglycan synthesis</keyword>
<dbReference type="EMBL" id="JACRYT010000003">
    <property type="protein sequence ID" value="MBC6679074.1"/>
    <property type="molecule type" value="Genomic_DNA"/>
</dbReference>
<dbReference type="FunFam" id="1.10.3810.10:FF:000001">
    <property type="entry name" value="Penicillin-binding protein 1A"/>
    <property type="match status" value="1"/>
</dbReference>
<feature type="compositionally biased region" description="Low complexity" evidence="26">
    <location>
        <begin position="962"/>
        <end position="978"/>
    </location>
</feature>
<dbReference type="GO" id="GO:0005886">
    <property type="term" value="C:plasma membrane"/>
    <property type="evidence" value="ECO:0007669"/>
    <property type="project" value="UniProtKB-SubCell"/>
</dbReference>
<feature type="compositionally biased region" description="Basic and acidic residues" evidence="26">
    <location>
        <begin position="935"/>
        <end position="961"/>
    </location>
</feature>
<dbReference type="Gene3D" id="1.10.3810.10">
    <property type="entry name" value="Biosynthetic peptidoglycan transglycosylase-like"/>
    <property type="match status" value="1"/>
</dbReference>
<comment type="catalytic activity">
    <reaction evidence="22">
        <text>Preferential cleavage: (Ac)2-L-Lys-D-Ala-|-D-Ala. Also transpeptidation of peptidyl-alanyl moieties that are N-acyl substituents of D-alanine.</text>
        <dbReference type="EC" id="3.4.16.4"/>
    </reaction>
</comment>
<dbReference type="Gene3D" id="3.40.710.10">
    <property type="entry name" value="DD-peptidase/beta-lactamase superfamily"/>
    <property type="match status" value="2"/>
</dbReference>
<evidence type="ECO:0000256" key="22">
    <source>
        <dbReference type="ARBA" id="ARBA00034000"/>
    </source>
</evidence>
<dbReference type="InterPro" id="IPR036950">
    <property type="entry name" value="PBP_transglycosylase"/>
</dbReference>
<comment type="pathway">
    <text evidence="25">Glycan biosynthesis.</text>
</comment>
<accession>A0A923NII2</accession>
<evidence type="ECO:0000256" key="4">
    <source>
        <dbReference type="ARBA" id="ARBA00007090"/>
    </source>
</evidence>
<dbReference type="PANTHER" id="PTHR32282:SF33">
    <property type="entry name" value="PEPTIDOGLYCAN GLYCOSYLTRANSFERASE"/>
    <property type="match status" value="1"/>
</dbReference>
<evidence type="ECO:0000256" key="21">
    <source>
        <dbReference type="ARBA" id="ARBA00023316"/>
    </source>
</evidence>